<evidence type="ECO:0000313" key="4">
    <source>
        <dbReference type="EnsemblMetazoa" id="KAF7489441.1"/>
    </source>
</evidence>
<reference evidence="4" key="3">
    <citation type="submission" date="2022-06" db="UniProtKB">
        <authorList>
            <consortium name="EnsemblMetazoa"/>
        </authorList>
    </citation>
    <scope>IDENTIFICATION</scope>
</reference>
<reference evidence="3" key="2">
    <citation type="submission" date="2020-01" db="EMBL/GenBank/DDBJ databases">
        <authorList>
            <person name="Korhonen P.K.K."/>
            <person name="Guangxu M.G."/>
            <person name="Wang T.W."/>
            <person name="Stroehlein A.J.S."/>
            <person name="Young N.D."/>
            <person name="Ang C.-S.A."/>
            <person name="Fernando D.W.F."/>
            <person name="Lu H.L."/>
            <person name="Taylor S.T."/>
            <person name="Ehtesham M.E.M."/>
            <person name="Najaraj S.H.N."/>
            <person name="Harsha G.H.G."/>
            <person name="Madugundu A.M."/>
            <person name="Renuse S.R."/>
            <person name="Holt D.H."/>
            <person name="Pandey A.P."/>
            <person name="Papenfuss A.P."/>
            <person name="Gasser R.B.G."/>
            <person name="Fischer K.F."/>
        </authorList>
    </citation>
    <scope>NUCLEOTIDE SEQUENCE</scope>
    <source>
        <strain evidence="3">SSS_KF_BRIS2020</strain>
    </source>
</reference>
<evidence type="ECO:0000256" key="2">
    <source>
        <dbReference type="SAM" id="Phobius"/>
    </source>
</evidence>
<keyword evidence="1" id="KW-0560">Oxidoreductase</keyword>
<organism evidence="3">
    <name type="scientific">Sarcoptes scabiei</name>
    <name type="common">Itch mite</name>
    <name type="synonym">Acarus scabiei</name>
    <dbReference type="NCBI Taxonomy" id="52283"/>
    <lineage>
        <taxon>Eukaryota</taxon>
        <taxon>Metazoa</taxon>
        <taxon>Ecdysozoa</taxon>
        <taxon>Arthropoda</taxon>
        <taxon>Chelicerata</taxon>
        <taxon>Arachnida</taxon>
        <taxon>Acari</taxon>
        <taxon>Acariformes</taxon>
        <taxon>Sarcoptiformes</taxon>
        <taxon>Astigmata</taxon>
        <taxon>Psoroptidia</taxon>
        <taxon>Sarcoptoidea</taxon>
        <taxon>Sarcoptidae</taxon>
        <taxon>Sarcoptinae</taxon>
        <taxon>Sarcoptes</taxon>
    </lineage>
</organism>
<dbReference type="SUPFAM" id="SSF51735">
    <property type="entry name" value="NAD(P)-binding Rossmann-fold domains"/>
    <property type="match status" value="1"/>
</dbReference>
<evidence type="ECO:0000313" key="5">
    <source>
        <dbReference type="Proteomes" id="UP000070412"/>
    </source>
</evidence>
<dbReference type="InterPro" id="IPR002347">
    <property type="entry name" value="SDR_fam"/>
</dbReference>
<reference evidence="5" key="1">
    <citation type="journal article" date="2020" name="PLoS Negl. Trop. Dis.">
        <title>High-quality nuclear genome for Sarcoptes scabiei-A critical resource for a neglected parasite.</title>
        <authorList>
            <person name="Korhonen P.K."/>
            <person name="Gasser R.B."/>
            <person name="Ma G."/>
            <person name="Wang T."/>
            <person name="Stroehlein A.J."/>
            <person name="Young N.D."/>
            <person name="Ang C.S."/>
            <person name="Fernando D.D."/>
            <person name="Lu H.C."/>
            <person name="Taylor S."/>
            <person name="Reynolds S.L."/>
            <person name="Mofiz E."/>
            <person name="Najaraj S.H."/>
            <person name="Gowda H."/>
            <person name="Madugundu A."/>
            <person name="Renuse S."/>
            <person name="Holt D."/>
            <person name="Pandey A."/>
            <person name="Papenfuss A.T."/>
            <person name="Fischer K."/>
        </authorList>
    </citation>
    <scope>NUCLEOTIDE SEQUENCE [LARGE SCALE GENOMIC DNA]</scope>
</reference>
<feature type="transmembrane region" description="Helical" evidence="2">
    <location>
        <begin position="6"/>
        <end position="26"/>
    </location>
</feature>
<keyword evidence="2" id="KW-1133">Transmembrane helix</keyword>
<protein>
    <submittedName>
        <fullName evidence="3">Retinol dehydrogenase 13</fullName>
    </submittedName>
</protein>
<dbReference type="PANTHER" id="PTHR43157">
    <property type="entry name" value="PHOSPHATIDYLINOSITOL-GLYCAN BIOSYNTHESIS CLASS F PROTEIN-RELATED"/>
    <property type="match status" value="1"/>
</dbReference>
<sequence length="327" mass="36988">MFLYILALIFGTILSVLILLKLYFYLDNGRCKDFDTDLTGKTILMTGGNNGIGREYVLDIAKRNATIIMGCRNLAKAEETKRLALERTGNDRIQIEQCDLSSMKSVQEFCSRILSKSIRIDCFVMFAAATGQSADNEKTEDGFEYSFQCNYLAHFLMLQMLFPTLNEQARVIVTSSSAHLIGRIDLDRIARYRSDRHPFLRYADSKLALVMLAKELTDRLSSKTTQITANSFNPGTVLTGSIESIASKPIRLFLTLIAFLYGKTLNDGAQTLIYLTVSKDLIGISGKYFSDCSQAYHNRSVNNKKLRKQFWDLSLELINPYFDKISI</sequence>
<proteinExistence type="predicted"/>
<dbReference type="Proteomes" id="UP000070412">
    <property type="component" value="Unassembled WGS sequence"/>
</dbReference>
<dbReference type="InterPro" id="IPR036291">
    <property type="entry name" value="NAD(P)-bd_dom_sf"/>
</dbReference>
<keyword evidence="5" id="KW-1185">Reference proteome</keyword>
<dbReference type="OrthoDB" id="191139at2759"/>
<evidence type="ECO:0000256" key="1">
    <source>
        <dbReference type="ARBA" id="ARBA00023002"/>
    </source>
</evidence>
<keyword evidence="2" id="KW-0472">Membrane</keyword>
<accession>A0A834R6A4</accession>
<dbReference type="Gene3D" id="3.40.50.720">
    <property type="entry name" value="NAD(P)-binding Rossmann-like Domain"/>
    <property type="match status" value="1"/>
</dbReference>
<name>A0A834R6A4_SARSC</name>
<dbReference type="AlphaFoldDB" id="A0A834R6A4"/>
<dbReference type="PANTHER" id="PTHR43157:SF31">
    <property type="entry name" value="PHOSPHATIDYLINOSITOL-GLYCAN BIOSYNTHESIS CLASS F PROTEIN"/>
    <property type="match status" value="1"/>
</dbReference>
<gene>
    <name evidence="3" type="ORF">SSS_3308</name>
</gene>
<dbReference type="PRINTS" id="PR00081">
    <property type="entry name" value="GDHRDH"/>
</dbReference>
<evidence type="ECO:0000313" key="3">
    <source>
        <dbReference type="EMBL" id="KAF7489441.1"/>
    </source>
</evidence>
<keyword evidence="2" id="KW-0812">Transmembrane</keyword>
<dbReference type="GO" id="GO:0016491">
    <property type="term" value="F:oxidoreductase activity"/>
    <property type="evidence" value="ECO:0007669"/>
    <property type="project" value="UniProtKB-KW"/>
</dbReference>
<dbReference type="Pfam" id="PF00106">
    <property type="entry name" value="adh_short"/>
    <property type="match status" value="1"/>
</dbReference>
<dbReference type="EMBL" id="WVUK01000065">
    <property type="protein sequence ID" value="KAF7489441.1"/>
    <property type="molecule type" value="Genomic_DNA"/>
</dbReference>
<dbReference type="EnsemblMetazoa" id="SSS_3308s_mrna">
    <property type="protein sequence ID" value="KAF7489441.1"/>
    <property type="gene ID" value="SSS_3308"/>
</dbReference>